<dbReference type="Gene3D" id="3.30.1950.10">
    <property type="entry name" value="wza like domain"/>
    <property type="match status" value="1"/>
</dbReference>
<dbReference type="AlphaFoldDB" id="A0A0H4W0K2"/>
<dbReference type="Proteomes" id="UP000059113">
    <property type="component" value="Chromosome"/>
</dbReference>
<dbReference type="InterPro" id="IPR003715">
    <property type="entry name" value="Poly_export_N"/>
</dbReference>
<protein>
    <submittedName>
        <fullName evidence="4">Sugar transporter</fullName>
    </submittedName>
</protein>
<dbReference type="InterPro" id="IPR019554">
    <property type="entry name" value="Soluble_ligand-bd"/>
</dbReference>
<accession>A0A0H4W0K2</accession>
<keyword evidence="1" id="KW-0732">Signal</keyword>
<dbReference type="PANTHER" id="PTHR33619">
    <property type="entry name" value="POLYSACCHARIDE EXPORT PROTEIN GFCE-RELATED"/>
    <property type="match status" value="1"/>
</dbReference>
<feature type="domain" description="Soluble ligand binding" evidence="3">
    <location>
        <begin position="147"/>
        <end position="194"/>
    </location>
</feature>
<evidence type="ECO:0000256" key="1">
    <source>
        <dbReference type="ARBA" id="ARBA00022729"/>
    </source>
</evidence>
<name>A0A0H4W0K2_9SPHN</name>
<evidence type="ECO:0000259" key="3">
    <source>
        <dbReference type="Pfam" id="PF10531"/>
    </source>
</evidence>
<keyword evidence="5" id="KW-1185">Reference proteome</keyword>
<keyword evidence="4" id="KW-0762">Sugar transport</keyword>
<evidence type="ECO:0000313" key="4">
    <source>
        <dbReference type="EMBL" id="AKQ43043.2"/>
    </source>
</evidence>
<dbReference type="PANTHER" id="PTHR33619:SF3">
    <property type="entry name" value="POLYSACCHARIDE EXPORT PROTEIN GFCE-RELATED"/>
    <property type="match status" value="1"/>
</dbReference>
<reference evidence="4 5" key="1">
    <citation type="journal article" date="2015" name="Int. J. Syst. Evol. Microbiol.">
        <title>Erythrobacter atlanticus sp. nov., a bacterium from ocean sediment able to degrade polycyclic aromatic hydrocarbons.</title>
        <authorList>
            <person name="Zhuang L."/>
            <person name="Liu Y."/>
            <person name="Wang L."/>
            <person name="Wang W."/>
            <person name="Shao Z."/>
        </authorList>
    </citation>
    <scope>NUCLEOTIDE SEQUENCE [LARGE SCALE GENOMIC DNA]</scope>
    <source>
        <strain evidence="5">s21-N3</strain>
    </source>
</reference>
<dbReference type="EMBL" id="CP011310">
    <property type="protein sequence ID" value="AKQ43043.2"/>
    <property type="molecule type" value="Genomic_DNA"/>
</dbReference>
<feature type="domain" description="Polysaccharide export protein N-terminal" evidence="2">
    <location>
        <begin position="66"/>
        <end position="140"/>
    </location>
</feature>
<proteinExistence type="predicted"/>
<organism evidence="4 5">
    <name type="scientific">Aurantiacibacter atlanticus</name>
    <dbReference type="NCBI Taxonomy" id="1648404"/>
    <lineage>
        <taxon>Bacteria</taxon>
        <taxon>Pseudomonadati</taxon>
        <taxon>Pseudomonadota</taxon>
        <taxon>Alphaproteobacteria</taxon>
        <taxon>Sphingomonadales</taxon>
        <taxon>Erythrobacteraceae</taxon>
        <taxon>Aurantiacibacter</taxon>
    </lineage>
</organism>
<dbReference type="Pfam" id="PF02563">
    <property type="entry name" value="Poly_export"/>
    <property type="match status" value="1"/>
</dbReference>
<dbReference type="STRING" id="1648404.CP97_01440"/>
<reference evidence="5" key="2">
    <citation type="submission" date="2015-04" db="EMBL/GenBank/DDBJ databases">
        <title>The complete genome sequence of Erythrobacter sp. s21-N3.</title>
        <authorList>
            <person name="Zhuang L."/>
            <person name="Liu Y."/>
            <person name="Shao Z."/>
        </authorList>
    </citation>
    <scope>NUCLEOTIDE SEQUENCE [LARGE SCALE GENOMIC DNA]</scope>
    <source>
        <strain evidence="5">s21-N3</strain>
    </source>
</reference>
<evidence type="ECO:0000313" key="5">
    <source>
        <dbReference type="Proteomes" id="UP000059113"/>
    </source>
</evidence>
<dbReference type="InterPro" id="IPR049712">
    <property type="entry name" value="Poly_export"/>
</dbReference>
<dbReference type="Pfam" id="PF10531">
    <property type="entry name" value="SLBB"/>
    <property type="match status" value="1"/>
</dbReference>
<dbReference type="KEGG" id="ery:CP97_01440"/>
<evidence type="ECO:0000259" key="2">
    <source>
        <dbReference type="Pfam" id="PF02563"/>
    </source>
</evidence>
<sequence>MSRGIGIAGKITEQGNLGVKWQYFPLAGIASLLLSACASGPDVTPGIATSQPVSTLGQDRYQTRLEDTYAVRPADVISVSVFREAEMSVDRVPISAAGNVSLPLIGTLSVGGMTPAQIEEVVERKLRTSYLRHPEVSVNVIEYASHMVTVEGSVKDAGLYRFQPGTRLSGGISLAGGPERTADIEQIAVFRDTPEGIHIAKFDYRAVQSGQMLDPVLQPGDRIVVGTDSLSVLWQDALRAIPAFALFTRF</sequence>
<gene>
    <name evidence="4" type="ORF">CP97_01440</name>
</gene>
<keyword evidence="4" id="KW-0813">Transport</keyword>
<dbReference type="GO" id="GO:0015159">
    <property type="term" value="F:polysaccharide transmembrane transporter activity"/>
    <property type="evidence" value="ECO:0007669"/>
    <property type="project" value="InterPro"/>
</dbReference>